<evidence type="ECO:0000256" key="6">
    <source>
        <dbReference type="ARBA" id="ARBA00023136"/>
    </source>
</evidence>
<evidence type="ECO:0000256" key="2">
    <source>
        <dbReference type="ARBA" id="ARBA00007977"/>
    </source>
</evidence>
<reference evidence="8 9" key="1">
    <citation type="submission" date="2024-10" db="EMBL/GenBank/DDBJ databases">
        <title>The Natural Products Discovery Center: Release of the First 8490 Sequenced Strains for Exploring Actinobacteria Biosynthetic Diversity.</title>
        <authorList>
            <person name="Kalkreuter E."/>
            <person name="Kautsar S.A."/>
            <person name="Yang D."/>
            <person name="Bader C.D."/>
            <person name="Teijaro C.N."/>
            <person name="Fluegel L."/>
            <person name="Davis C.M."/>
            <person name="Simpson J.R."/>
            <person name="Lauterbach L."/>
            <person name="Steele A.D."/>
            <person name="Gui C."/>
            <person name="Meng S."/>
            <person name="Li G."/>
            <person name="Viehrig K."/>
            <person name="Ye F."/>
            <person name="Su P."/>
            <person name="Kiefer A.F."/>
            <person name="Nichols A."/>
            <person name="Cepeda A.J."/>
            <person name="Yan W."/>
            <person name="Fan B."/>
            <person name="Jiang Y."/>
            <person name="Adhikari A."/>
            <person name="Zheng C.-J."/>
            <person name="Schuster L."/>
            <person name="Cowan T.M."/>
            <person name="Smanski M.J."/>
            <person name="Chevrette M.G."/>
            <person name="De Carvalho L.P.S."/>
            <person name="Shen B."/>
        </authorList>
    </citation>
    <scope>NUCLEOTIDE SEQUENCE [LARGE SCALE GENOMIC DNA]</scope>
    <source>
        <strain evidence="8 9">NPDC087045</strain>
    </source>
</reference>
<dbReference type="Pfam" id="PF03601">
    <property type="entry name" value="Cons_hypoth698"/>
    <property type="match status" value="1"/>
</dbReference>
<feature type="transmembrane region" description="Helical" evidence="7">
    <location>
        <begin position="287"/>
        <end position="309"/>
    </location>
</feature>
<dbReference type="EMBL" id="JBIUZV010000004">
    <property type="protein sequence ID" value="MFJ3046181.1"/>
    <property type="molecule type" value="Genomic_DNA"/>
</dbReference>
<feature type="transmembrane region" description="Helical" evidence="7">
    <location>
        <begin position="97"/>
        <end position="118"/>
    </location>
</feature>
<name>A0ABW8EXK3_9BURK</name>
<keyword evidence="3" id="KW-1003">Cell membrane</keyword>
<protein>
    <submittedName>
        <fullName evidence="8">YeiH family protein</fullName>
    </submittedName>
</protein>
<dbReference type="Proteomes" id="UP001617427">
    <property type="component" value="Unassembled WGS sequence"/>
</dbReference>
<keyword evidence="4 7" id="KW-0812">Transmembrane</keyword>
<evidence type="ECO:0000313" key="8">
    <source>
        <dbReference type="EMBL" id="MFJ3046181.1"/>
    </source>
</evidence>
<feature type="transmembrane region" description="Helical" evidence="7">
    <location>
        <begin position="12"/>
        <end position="28"/>
    </location>
</feature>
<keyword evidence="6 7" id="KW-0472">Membrane</keyword>
<dbReference type="RefSeq" id="WP_402700140.1">
    <property type="nucleotide sequence ID" value="NZ_JBIUZV010000004.1"/>
</dbReference>
<accession>A0ABW8EXK3</accession>
<keyword evidence="5 7" id="KW-1133">Transmembrane helix</keyword>
<evidence type="ECO:0000256" key="5">
    <source>
        <dbReference type="ARBA" id="ARBA00022989"/>
    </source>
</evidence>
<feature type="transmembrane region" description="Helical" evidence="7">
    <location>
        <begin position="160"/>
        <end position="181"/>
    </location>
</feature>
<keyword evidence="9" id="KW-1185">Reference proteome</keyword>
<evidence type="ECO:0000256" key="4">
    <source>
        <dbReference type="ARBA" id="ARBA00022692"/>
    </source>
</evidence>
<feature type="transmembrane region" description="Helical" evidence="7">
    <location>
        <begin position="40"/>
        <end position="59"/>
    </location>
</feature>
<dbReference type="InterPro" id="IPR004630">
    <property type="entry name" value="UPF0324_YeiH-like"/>
</dbReference>
<sequence>MRTASHLQTLPPVLPGLALSAAVAWAAMHLGDVAWLQEHGFSALTVAIVLGIVLGNTLYPRIAAPCGDGVRFSKQTLLRAGIILYGFRLTLQDISHVGLAGVAIDAAMLLSTFGLAWLAGVKLLKLDRDAALLIGAGSSICGAAAVMATEPVLRARSEQVTVAVSTVVIFGSLAIFLYPLLYTLQSEPAWGARLPDFGIYIGSTVHEVAQVLAAARSIDQHTADTAVITKMVRVMMLAPFLLMLSMKAGPSSSGQRGKLSIPWFAFAFIGVVVFNSVMPLPAAVAQLVLQADTLLLAMAMAALGLTTHLSAIRNAGMKPMILGAILFAWLVIGGALVNGALGRLLA</sequence>
<dbReference type="NCBIfam" id="TIGR00698">
    <property type="entry name" value="YeiH family putative sulfate export transporter"/>
    <property type="match status" value="1"/>
</dbReference>
<dbReference type="PANTHER" id="PTHR30106">
    <property type="entry name" value="INNER MEMBRANE PROTEIN YEIH-RELATED"/>
    <property type="match status" value="1"/>
</dbReference>
<comment type="caution">
    <text evidence="8">The sequence shown here is derived from an EMBL/GenBank/DDBJ whole genome shotgun (WGS) entry which is preliminary data.</text>
</comment>
<comment type="subcellular location">
    <subcellularLocation>
        <location evidence="1">Cell membrane</location>
        <topology evidence="1">Multi-pass membrane protein</topology>
    </subcellularLocation>
</comment>
<evidence type="ECO:0000256" key="7">
    <source>
        <dbReference type="SAM" id="Phobius"/>
    </source>
</evidence>
<feature type="transmembrane region" description="Helical" evidence="7">
    <location>
        <begin position="130"/>
        <end position="148"/>
    </location>
</feature>
<gene>
    <name evidence="8" type="ORF">ACIPEN_10140</name>
</gene>
<evidence type="ECO:0000313" key="9">
    <source>
        <dbReference type="Proteomes" id="UP001617427"/>
    </source>
</evidence>
<feature type="transmembrane region" description="Helical" evidence="7">
    <location>
        <begin position="321"/>
        <end position="341"/>
    </location>
</feature>
<evidence type="ECO:0000256" key="3">
    <source>
        <dbReference type="ARBA" id="ARBA00022475"/>
    </source>
</evidence>
<evidence type="ECO:0000256" key="1">
    <source>
        <dbReference type="ARBA" id="ARBA00004651"/>
    </source>
</evidence>
<comment type="similarity">
    <text evidence="2">Belongs to the UPF0324 family.</text>
</comment>
<dbReference type="PANTHER" id="PTHR30106:SF2">
    <property type="entry name" value="UPF0324 INNER MEMBRANE PROTEIN YEIH"/>
    <property type="match status" value="1"/>
</dbReference>
<feature type="transmembrane region" description="Helical" evidence="7">
    <location>
        <begin position="231"/>
        <end position="249"/>
    </location>
</feature>
<organism evidence="8 9">
    <name type="scientific">Herbaspirillum chlorophenolicum</name>
    <dbReference type="NCBI Taxonomy" id="211589"/>
    <lineage>
        <taxon>Bacteria</taxon>
        <taxon>Pseudomonadati</taxon>
        <taxon>Pseudomonadota</taxon>
        <taxon>Betaproteobacteria</taxon>
        <taxon>Burkholderiales</taxon>
        <taxon>Oxalobacteraceae</taxon>
        <taxon>Herbaspirillum</taxon>
    </lineage>
</organism>
<feature type="transmembrane region" description="Helical" evidence="7">
    <location>
        <begin position="261"/>
        <end position="281"/>
    </location>
</feature>
<dbReference type="InterPro" id="IPR018383">
    <property type="entry name" value="UPF0324_pro"/>
</dbReference>
<proteinExistence type="inferred from homology"/>